<proteinExistence type="predicted"/>
<protein>
    <submittedName>
        <fullName evidence="4">Cellulase</fullName>
    </submittedName>
</protein>
<gene>
    <name evidence="4" type="primary">celM</name>
    <name evidence="4" type="ORF">PHAMO_400055</name>
</gene>
<dbReference type="Proteomes" id="UP000004169">
    <property type="component" value="Unassembled WGS sequence"/>
</dbReference>
<dbReference type="InterPro" id="IPR017853">
    <property type="entry name" value="GH"/>
</dbReference>
<dbReference type="eggNOG" id="COG3291">
    <property type="taxonomic scope" value="Bacteria"/>
</dbReference>
<keyword evidence="5" id="KW-1185">Reference proteome</keyword>
<comment type="caution">
    <text evidence="4">The sequence shown here is derived from an EMBL/GenBank/DDBJ whole genome shotgun (WGS) entry which is preliminary data.</text>
</comment>
<feature type="signal peptide" evidence="2">
    <location>
        <begin position="1"/>
        <end position="19"/>
    </location>
</feature>
<evidence type="ECO:0000313" key="4">
    <source>
        <dbReference type="EMBL" id="CCG42674.1"/>
    </source>
</evidence>
<dbReference type="AlphaFoldDB" id="H8FWD6"/>
<sequence length="548" mass="59637">MIRRATRLMLCAALPLALAAAAPAPVEVTIDAGAERRPISPLIYGVGFAPTATLRDLNLPLNRSGGNSASLYNWRINARNAGKDWFFESLACSEDIFDQHGEGFIALSKAAGAEAMLTIPMIGWVARLDAGRKPLASFSIGKYGLQQEADLDGFTSAGNGITIDGTPISDNDPNDAAEPSSPEDQAEWVRQLVAKWGGAAHGGLRYYIMDNEPSFWHGIHRDVHPEGAHAREVADKVKTYAAMVKAIDPQALVVAPEEWGWGGYRYSGFDQQYADTHGFDHAPDRTNQTEGMDYLPWLLTQWKAAGHPVDVVSVHYYPQGGEYREKGDDVSREMQLRRNRSTRDLWDQSYHNPTWINDTVALIPRLRRWVDTYYHPGTPIALTEYNWGAETTMNGATAQADLLGIFGREGLDLAARWAAPAPGSPTYLAFKLYRNYDGKNSTFGDQSVAARAPDPDTLATFAALRASDGALTVVAINKQIDAPAPLRLTLARFAAAGAVESYRLVDGKLAPLPPTDYSGGGLATELPPQSVTLFVLRGASTSPPALRR</sequence>
<dbReference type="Pfam" id="PF12891">
    <property type="entry name" value="Glyco_hydro_44"/>
    <property type="match status" value="1"/>
</dbReference>
<evidence type="ECO:0000256" key="1">
    <source>
        <dbReference type="SAM" id="MobiDB-lite"/>
    </source>
</evidence>
<dbReference type="SUPFAM" id="SSF51011">
    <property type="entry name" value="Glycosyl hydrolase domain"/>
    <property type="match status" value="1"/>
</dbReference>
<dbReference type="OrthoDB" id="9803686at2"/>
<name>H8FWD6_MAGML</name>
<feature type="region of interest" description="Disordered" evidence="1">
    <location>
        <begin position="162"/>
        <end position="183"/>
    </location>
</feature>
<dbReference type="Gene3D" id="2.60.40.1180">
    <property type="entry name" value="Golgi alpha-mannosidase II"/>
    <property type="match status" value="1"/>
</dbReference>
<evidence type="ECO:0000256" key="2">
    <source>
        <dbReference type="SAM" id="SignalP"/>
    </source>
</evidence>
<organism evidence="4 5">
    <name type="scientific">Magnetospirillum molischianum DSM 120</name>
    <dbReference type="NCBI Taxonomy" id="1150626"/>
    <lineage>
        <taxon>Bacteria</taxon>
        <taxon>Pseudomonadati</taxon>
        <taxon>Pseudomonadota</taxon>
        <taxon>Alphaproteobacteria</taxon>
        <taxon>Rhodospirillales</taxon>
        <taxon>Rhodospirillaceae</taxon>
        <taxon>Magnetospirillum</taxon>
    </lineage>
</organism>
<feature type="chain" id="PRO_5003613082" evidence="2">
    <location>
        <begin position="20"/>
        <end position="548"/>
    </location>
</feature>
<dbReference type="EMBL" id="CAHP01000035">
    <property type="protein sequence ID" value="CCG42674.1"/>
    <property type="molecule type" value="Genomic_DNA"/>
</dbReference>
<feature type="domain" description="Glycoside hydrolase family 44 catalytic" evidence="3">
    <location>
        <begin position="79"/>
        <end position="319"/>
    </location>
</feature>
<keyword evidence="2" id="KW-0732">Signal</keyword>
<dbReference type="STRING" id="1150626.PHAMO_400055"/>
<dbReference type="RefSeq" id="WP_002730436.1">
    <property type="nucleotide sequence ID" value="NZ_CAHP01000035.1"/>
</dbReference>
<dbReference type="Gene3D" id="3.20.20.80">
    <property type="entry name" value="Glycosidases"/>
    <property type="match status" value="1"/>
</dbReference>
<accession>H8FWD6</accession>
<dbReference type="SUPFAM" id="SSF51445">
    <property type="entry name" value="(Trans)glycosidases"/>
    <property type="match status" value="1"/>
</dbReference>
<dbReference type="InterPro" id="IPR013780">
    <property type="entry name" value="Glyco_hydro_b"/>
</dbReference>
<evidence type="ECO:0000313" key="5">
    <source>
        <dbReference type="Proteomes" id="UP000004169"/>
    </source>
</evidence>
<reference evidence="4 5" key="1">
    <citation type="journal article" date="2012" name="J. Bacteriol.">
        <title>Draft Genome Sequence of the Purple Photosynthetic Bacterium Phaeospirillum molischianum DSM120, a Particularly Versatile Bacterium.</title>
        <authorList>
            <person name="Duquesne K."/>
            <person name="Prima V."/>
            <person name="Ji B."/>
            <person name="Rouy Z."/>
            <person name="Medigue C."/>
            <person name="Talla E."/>
            <person name="Sturgis J.N."/>
        </authorList>
    </citation>
    <scope>NUCLEOTIDE SEQUENCE [LARGE SCALE GENOMIC DNA]</scope>
    <source>
        <strain evidence="5">DSM120</strain>
    </source>
</reference>
<dbReference type="InterPro" id="IPR024745">
    <property type="entry name" value="GH44_cat"/>
</dbReference>
<evidence type="ECO:0000259" key="3">
    <source>
        <dbReference type="Pfam" id="PF12891"/>
    </source>
</evidence>